<name>A0A8F5VKM6_METHU</name>
<evidence type="ECO:0000313" key="3">
    <source>
        <dbReference type="Proteomes" id="UP000694228"/>
    </source>
</evidence>
<protein>
    <submittedName>
        <fullName evidence="2">FAD-dependent oxidoreductase</fullName>
    </submittedName>
</protein>
<evidence type="ECO:0000313" key="2">
    <source>
        <dbReference type="EMBL" id="QXO93533.1"/>
    </source>
</evidence>
<evidence type="ECO:0000259" key="1">
    <source>
        <dbReference type="Pfam" id="PF01593"/>
    </source>
</evidence>
<dbReference type="AlphaFoldDB" id="A0A8F5VKM6"/>
<accession>A0A8F5VKM6</accession>
<gene>
    <name evidence="2" type="ORF">KSK55_09070</name>
</gene>
<dbReference type="GO" id="GO:0016491">
    <property type="term" value="F:oxidoreductase activity"/>
    <property type="evidence" value="ECO:0007669"/>
    <property type="project" value="InterPro"/>
</dbReference>
<dbReference type="Pfam" id="PF01593">
    <property type="entry name" value="Amino_oxidase"/>
    <property type="match status" value="1"/>
</dbReference>
<dbReference type="GO" id="GO:0050660">
    <property type="term" value="F:flavin adenine dinucleotide binding"/>
    <property type="evidence" value="ECO:0007669"/>
    <property type="project" value="TreeGrafter"/>
</dbReference>
<dbReference type="Proteomes" id="UP000694228">
    <property type="component" value="Chromosome"/>
</dbReference>
<dbReference type="GO" id="GO:0008767">
    <property type="term" value="F:UDP-galactopyranose mutase activity"/>
    <property type="evidence" value="ECO:0007669"/>
    <property type="project" value="TreeGrafter"/>
</dbReference>
<sequence>MKIGILGGGLTGLTLAYFLQCEAEVIEKDPVCGGLCRTFTKNGFSYDWGGHIIFSKDQEVLDFMVSVLDKNVDRHYRNNKVLFKKGLVKYPFENGLSEIPKNDNYECLFHFINNSFPKPTNFKEWIYYTFGKGIAEKYLIPYNEKIWNIDIELMGLDWVERVPKPPVEDIIKSAIGIETEGYVHQLYFYYPISGGIQGLIEAIKNKITNVSNNFEVTSISRQADQWVVSNGVDDRKFDRIISTIPIFNLLNALEDVPHHILDTAKKLRYNSLIVVMIGVNVENLSDKTAVYIPDPHHLFHRICFNKYFSINNVPAGKSSIMAEITANNGDTIWNMTDDEIIDSVINSLVEEDFFKKEDVCETDINRTQYAYVIPDLEYSQNLAIIQSYLKDQGIELCGRFAEYKYLNMDACIRSAMDLANTVNKELI</sequence>
<dbReference type="Pfam" id="PF13450">
    <property type="entry name" value="NAD_binding_8"/>
    <property type="match status" value="1"/>
</dbReference>
<dbReference type="PANTHER" id="PTHR21197:SF0">
    <property type="entry name" value="UDP-GALACTOPYRANOSE MUTASE"/>
    <property type="match status" value="1"/>
</dbReference>
<feature type="domain" description="Amine oxidase" evidence="1">
    <location>
        <begin position="179"/>
        <end position="422"/>
    </location>
</feature>
<dbReference type="GO" id="GO:0005829">
    <property type="term" value="C:cytosol"/>
    <property type="evidence" value="ECO:0007669"/>
    <property type="project" value="TreeGrafter"/>
</dbReference>
<dbReference type="PANTHER" id="PTHR21197">
    <property type="entry name" value="UDP-GALACTOPYRANOSE MUTASE"/>
    <property type="match status" value="1"/>
</dbReference>
<organism evidence="2 3">
    <name type="scientific">Methanospirillum hungatei</name>
    <dbReference type="NCBI Taxonomy" id="2203"/>
    <lineage>
        <taxon>Archaea</taxon>
        <taxon>Methanobacteriati</taxon>
        <taxon>Methanobacteriota</taxon>
        <taxon>Stenosarchaea group</taxon>
        <taxon>Methanomicrobia</taxon>
        <taxon>Methanomicrobiales</taxon>
        <taxon>Methanospirillaceae</taxon>
        <taxon>Methanospirillum</taxon>
    </lineage>
</organism>
<dbReference type="OrthoDB" id="11867at2157"/>
<dbReference type="InterPro" id="IPR002937">
    <property type="entry name" value="Amino_oxidase"/>
</dbReference>
<reference evidence="2 3" key="1">
    <citation type="submission" date="2021-06" db="EMBL/GenBank/DDBJ databases">
        <title>Complete genome sequence of the secondary alcohol utilizing methanogen Methanospirillum hungatei strain GP1.</title>
        <authorList>
            <person name="Day L.A."/>
            <person name="Costa K.C."/>
        </authorList>
    </citation>
    <scope>NUCLEOTIDE SEQUENCE [LARGE SCALE GENOMIC DNA]</scope>
    <source>
        <strain evidence="2 3">GP1</strain>
    </source>
</reference>
<proteinExistence type="predicted"/>
<dbReference type="EMBL" id="CP077107">
    <property type="protein sequence ID" value="QXO93533.1"/>
    <property type="molecule type" value="Genomic_DNA"/>
</dbReference>